<feature type="region of interest" description="Disordered" evidence="1">
    <location>
        <begin position="1"/>
        <end position="39"/>
    </location>
</feature>
<dbReference type="STRING" id="4795.A0A225WFX9"/>
<evidence type="ECO:0000256" key="1">
    <source>
        <dbReference type="SAM" id="MobiDB-lite"/>
    </source>
</evidence>
<reference evidence="4" key="1">
    <citation type="submission" date="2017-03" db="EMBL/GenBank/DDBJ databases">
        <title>Phytopthora megakarya and P. palmivora, two closely related causual agents of cacao black pod achieved similar genome size and gene model numbers by different mechanisms.</title>
        <authorList>
            <person name="Ali S."/>
            <person name="Shao J."/>
            <person name="Larry D.J."/>
            <person name="Kronmiller B."/>
            <person name="Shen D."/>
            <person name="Strem M.D."/>
            <person name="Melnick R.L."/>
            <person name="Guiltinan M.J."/>
            <person name="Tyler B.M."/>
            <person name="Meinhardt L.W."/>
            <person name="Bailey B.A."/>
        </authorList>
    </citation>
    <scope>NUCLEOTIDE SEQUENCE [LARGE SCALE GENOMIC DNA]</scope>
    <source>
        <strain evidence="4">zdho120</strain>
    </source>
</reference>
<name>A0A225WFX9_9STRA</name>
<evidence type="ECO:0000259" key="2">
    <source>
        <dbReference type="Pfam" id="PF12416"/>
    </source>
</evidence>
<feature type="region of interest" description="Disordered" evidence="1">
    <location>
        <begin position="132"/>
        <end position="167"/>
    </location>
</feature>
<keyword evidence="4" id="KW-1185">Reference proteome</keyword>
<accession>A0A225WFX9</accession>
<dbReference type="EMBL" id="NBNE01000954">
    <property type="protein sequence ID" value="OWZ16314.1"/>
    <property type="molecule type" value="Genomic_DNA"/>
</dbReference>
<sequence>MSVADPDNDDAYGSDDYEPESPTRPQPSPTRSQHSAIPPSIVQQQQLTFQFDTDAASDSEIVTPLPTPKSKRTRTARVSSAINGRHLMDNTQWIYSVSALQVRMLRIPVTESAAIRELRMFATIDKQAAQSRGSTWKQELHSVGGGSPLPSIKRQRKKSRSSARMERYRRSGHIEGAKWVKNDGKLQWTFPMEKFRRLKAYAPRIKAFVYGISEVGVENHHSRTQMDNLVRQEKEGAILSFGWFFLDLRTPDLPERWLKLQNSPFGGEILVSSAFLPVELTPQQPDTKSMPQFEDKMSNMRRQTGTTAVKTTKAKLFSGESGEFLQIGDGNGHDIFVLSIFIQSALNLSKLVETSTVEDPQSLGQTGYWLSYSLFDVVVQTDVFYNLIAAEFSPIRDSFRVKSSLKDLTHCIEALGNLTVFMCTENQVLAGVEIPLRPLLSKTPFANSGEIENALWSGQKSEIEGEFSFPDFDEAIISASFAVELVESNHSKGTNIIRRMSQTAVPKQEIDIGELDEPALDVQADTTATKTEILPAEQILFKLEYLRLKTSTLAPFIGEENVSVEMTLGEERVSGSLVFCSYTKQQAFATCPALGVVHDNVSSEIMIGIRIHIRCFSTVSERLVASSVDAPKIVQDDEGYPKAIVLTMINESKQQVGQCTLGCTRGMDSHQKLGRELTIEPSGNRHHYRICLKLKAVKDVSIPGGYSLRYLNPFLSLASVSSDWFTVKDKGDVEAVGFYCMFDLRKDSIRFKQEMQESVSIDLISSDEER</sequence>
<gene>
    <name evidence="3" type="ORF">PHMEG_0009909</name>
</gene>
<dbReference type="Proteomes" id="UP000198211">
    <property type="component" value="Unassembled WGS sequence"/>
</dbReference>
<evidence type="ECO:0000313" key="3">
    <source>
        <dbReference type="EMBL" id="OWZ16314.1"/>
    </source>
</evidence>
<dbReference type="AlphaFoldDB" id="A0A225WFX9"/>
<feature type="domain" description="DUF3668" evidence="2">
    <location>
        <begin position="321"/>
        <end position="444"/>
    </location>
</feature>
<proteinExistence type="predicted"/>
<organism evidence="3 4">
    <name type="scientific">Phytophthora megakarya</name>
    <dbReference type="NCBI Taxonomy" id="4795"/>
    <lineage>
        <taxon>Eukaryota</taxon>
        <taxon>Sar</taxon>
        <taxon>Stramenopiles</taxon>
        <taxon>Oomycota</taxon>
        <taxon>Peronosporomycetes</taxon>
        <taxon>Peronosporales</taxon>
        <taxon>Peronosporaceae</taxon>
        <taxon>Phytophthora</taxon>
    </lineage>
</organism>
<evidence type="ECO:0000313" key="4">
    <source>
        <dbReference type="Proteomes" id="UP000198211"/>
    </source>
</evidence>
<dbReference type="InterPro" id="IPR022136">
    <property type="entry name" value="DUF3668"/>
</dbReference>
<dbReference type="Pfam" id="PF12416">
    <property type="entry name" value="DUF3668"/>
    <property type="match status" value="1"/>
</dbReference>
<dbReference type="OrthoDB" id="332250at2759"/>
<comment type="caution">
    <text evidence="3">The sequence shown here is derived from an EMBL/GenBank/DDBJ whole genome shotgun (WGS) entry which is preliminary data.</text>
</comment>
<protein>
    <recommendedName>
        <fullName evidence="2">DUF3668 domain-containing protein</fullName>
    </recommendedName>
</protein>
<feature type="compositionally biased region" description="Acidic residues" evidence="1">
    <location>
        <begin position="1"/>
        <end position="19"/>
    </location>
</feature>